<accession>A0AAE0FZE1</accession>
<reference evidence="1 2" key="1">
    <citation type="journal article" date="2015" name="Genome Biol. Evol.">
        <title>Comparative Genomics of a Bacterivorous Green Alga Reveals Evolutionary Causalities and Consequences of Phago-Mixotrophic Mode of Nutrition.</title>
        <authorList>
            <person name="Burns J.A."/>
            <person name="Paasch A."/>
            <person name="Narechania A."/>
            <person name="Kim E."/>
        </authorList>
    </citation>
    <scope>NUCLEOTIDE SEQUENCE [LARGE SCALE GENOMIC DNA]</scope>
    <source>
        <strain evidence="1 2">PLY_AMNH</strain>
    </source>
</reference>
<comment type="caution">
    <text evidence="1">The sequence shown here is derived from an EMBL/GenBank/DDBJ whole genome shotgun (WGS) entry which is preliminary data.</text>
</comment>
<sequence length="132" mass="13535">MQVEDGGSDQVKRNAFGVTAVPISDVNAMGPADVALPCADNTTCAQCHVPCLVLIGARLSLEQEFVIDGHDGGVTTCTTQLSITLYDSKDINGDDGGGAPLRGAPSDYGLWAALGASRHVLAFYSAFGCSTG</sequence>
<evidence type="ECO:0000313" key="1">
    <source>
        <dbReference type="EMBL" id="KAK3268568.1"/>
    </source>
</evidence>
<dbReference type="AlphaFoldDB" id="A0AAE0FZE1"/>
<gene>
    <name evidence="1" type="ORF">CYMTET_22933</name>
</gene>
<dbReference type="Proteomes" id="UP001190700">
    <property type="component" value="Unassembled WGS sequence"/>
</dbReference>
<evidence type="ECO:0000313" key="2">
    <source>
        <dbReference type="Proteomes" id="UP001190700"/>
    </source>
</evidence>
<keyword evidence="2" id="KW-1185">Reference proteome</keyword>
<organism evidence="1 2">
    <name type="scientific">Cymbomonas tetramitiformis</name>
    <dbReference type="NCBI Taxonomy" id="36881"/>
    <lineage>
        <taxon>Eukaryota</taxon>
        <taxon>Viridiplantae</taxon>
        <taxon>Chlorophyta</taxon>
        <taxon>Pyramimonadophyceae</taxon>
        <taxon>Pyramimonadales</taxon>
        <taxon>Pyramimonadaceae</taxon>
        <taxon>Cymbomonas</taxon>
    </lineage>
</organism>
<name>A0AAE0FZE1_9CHLO</name>
<proteinExistence type="predicted"/>
<dbReference type="EMBL" id="LGRX02011736">
    <property type="protein sequence ID" value="KAK3268568.1"/>
    <property type="molecule type" value="Genomic_DNA"/>
</dbReference>
<protein>
    <submittedName>
        <fullName evidence="1">Uncharacterized protein</fullName>
    </submittedName>
</protein>